<dbReference type="OrthoDB" id="5147530at2759"/>
<keyword evidence="3" id="KW-1185">Reference proteome</keyword>
<dbReference type="Proteomes" id="UP000696573">
    <property type="component" value="Unassembled WGS sequence"/>
</dbReference>
<evidence type="ECO:0000313" key="2">
    <source>
        <dbReference type="EMBL" id="CAH0034746.1"/>
    </source>
</evidence>
<evidence type="ECO:0000256" key="1">
    <source>
        <dbReference type="SAM" id="MobiDB-lite"/>
    </source>
</evidence>
<evidence type="ECO:0000313" key="3">
    <source>
        <dbReference type="Proteomes" id="UP000696573"/>
    </source>
</evidence>
<dbReference type="AlphaFoldDB" id="A0A9N9YW07"/>
<gene>
    <name evidence="2" type="ORF">CRHIZ90672A_00009415</name>
</gene>
<dbReference type="EMBL" id="CABFNQ020000750">
    <property type="protein sequence ID" value="CAH0034746.1"/>
    <property type="molecule type" value="Genomic_DNA"/>
</dbReference>
<organism evidence="2 3">
    <name type="scientific">Clonostachys rhizophaga</name>
    <dbReference type="NCBI Taxonomy" id="160324"/>
    <lineage>
        <taxon>Eukaryota</taxon>
        <taxon>Fungi</taxon>
        <taxon>Dikarya</taxon>
        <taxon>Ascomycota</taxon>
        <taxon>Pezizomycotina</taxon>
        <taxon>Sordariomycetes</taxon>
        <taxon>Hypocreomycetidae</taxon>
        <taxon>Hypocreales</taxon>
        <taxon>Bionectriaceae</taxon>
        <taxon>Clonostachys</taxon>
    </lineage>
</organism>
<sequence>MSDDLSKYGSALNSSIADANSKVQQMEGILSISNQASSANLRGRRRSRNTRQAEGTLRKTLG</sequence>
<accession>A0A9N9YW07</accession>
<comment type="caution">
    <text evidence="2">The sequence shown here is derived from an EMBL/GenBank/DDBJ whole genome shotgun (WGS) entry which is preliminary data.</text>
</comment>
<reference evidence="2" key="1">
    <citation type="submission" date="2021-10" db="EMBL/GenBank/DDBJ databases">
        <authorList>
            <person name="Piombo E."/>
        </authorList>
    </citation>
    <scope>NUCLEOTIDE SEQUENCE</scope>
</reference>
<name>A0A9N9YW07_9HYPO</name>
<protein>
    <submittedName>
        <fullName evidence="2">Uncharacterized protein</fullName>
    </submittedName>
</protein>
<proteinExistence type="predicted"/>
<feature type="region of interest" description="Disordered" evidence="1">
    <location>
        <begin position="32"/>
        <end position="62"/>
    </location>
</feature>